<dbReference type="Pfam" id="PF04347">
    <property type="entry name" value="FliO"/>
    <property type="match status" value="1"/>
</dbReference>
<evidence type="ECO:0000256" key="2">
    <source>
        <dbReference type="ARBA" id="ARBA00022475"/>
    </source>
</evidence>
<name>I7K4Y7_9CLOT</name>
<keyword evidence="8" id="KW-1185">Reference proteome</keyword>
<reference evidence="7 8" key="1">
    <citation type="journal article" date="2011" name="J. Bacteriol.">
        <title>Draft genome sequence of Caloramator australicus strain RC3T, a thermoanaerobe from the Great Artesian Basin of Australia.</title>
        <authorList>
            <person name="Ogg C.D."/>
            <person name="Patel B.K.C."/>
        </authorList>
    </citation>
    <scope>NUCLEOTIDE SEQUENCE [LARGE SCALE GENOMIC DNA]</scope>
    <source>
        <strain evidence="7 8">RC3</strain>
    </source>
</reference>
<gene>
    <name evidence="7" type="ORF">CAAU_0525</name>
</gene>
<keyword evidence="5 6" id="KW-0472">Membrane</keyword>
<dbReference type="OrthoDB" id="1956951at2"/>
<sequence>MNSETLFAVVKLVVFLPMIIFLIILSAKYGGRYLNKLGSGRLIKVYERVPLSQNSFLSVVSIAGKPYIISNTQNDVKILLELSQDDLEVYKNNLEGFDFNLIRRKMKNEKVQ</sequence>
<protein>
    <submittedName>
        <fullName evidence="7">Flagellar biosynthesis protein FliZ</fullName>
    </submittedName>
</protein>
<dbReference type="Proteomes" id="UP000007652">
    <property type="component" value="Unassembled WGS sequence"/>
</dbReference>
<keyword evidence="3 6" id="KW-0812">Transmembrane</keyword>
<evidence type="ECO:0000256" key="5">
    <source>
        <dbReference type="ARBA" id="ARBA00023136"/>
    </source>
</evidence>
<keyword evidence="4 6" id="KW-1133">Transmembrane helix</keyword>
<dbReference type="GO" id="GO:0016020">
    <property type="term" value="C:membrane"/>
    <property type="evidence" value="ECO:0007669"/>
    <property type="project" value="InterPro"/>
</dbReference>
<evidence type="ECO:0000256" key="1">
    <source>
        <dbReference type="ARBA" id="ARBA00004236"/>
    </source>
</evidence>
<feature type="transmembrane region" description="Helical" evidence="6">
    <location>
        <begin position="6"/>
        <end position="27"/>
    </location>
</feature>
<keyword evidence="7" id="KW-0966">Cell projection</keyword>
<dbReference type="STRING" id="857293.CAAU_0525"/>
<accession>I7K4Y7</accession>
<comment type="subcellular location">
    <subcellularLocation>
        <location evidence="1">Cell membrane</location>
    </subcellularLocation>
</comment>
<evidence type="ECO:0000313" key="7">
    <source>
        <dbReference type="EMBL" id="CCJ32609.1"/>
    </source>
</evidence>
<proteinExistence type="predicted"/>
<evidence type="ECO:0000256" key="4">
    <source>
        <dbReference type="ARBA" id="ARBA00022989"/>
    </source>
</evidence>
<evidence type="ECO:0000256" key="6">
    <source>
        <dbReference type="SAM" id="Phobius"/>
    </source>
</evidence>
<dbReference type="eggNOG" id="COG3190">
    <property type="taxonomic scope" value="Bacteria"/>
</dbReference>
<keyword evidence="7" id="KW-0969">Cilium</keyword>
<dbReference type="InterPro" id="IPR022781">
    <property type="entry name" value="Flagellar_biosynth_FliO"/>
</dbReference>
<keyword evidence="7" id="KW-0282">Flagellum</keyword>
<evidence type="ECO:0000256" key="3">
    <source>
        <dbReference type="ARBA" id="ARBA00022692"/>
    </source>
</evidence>
<dbReference type="EMBL" id="CAKP01000022">
    <property type="protein sequence ID" value="CCJ32609.1"/>
    <property type="molecule type" value="Genomic_DNA"/>
</dbReference>
<keyword evidence="2" id="KW-1003">Cell membrane</keyword>
<evidence type="ECO:0000313" key="8">
    <source>
        <dbReference type="Proteomes" id="UP000007652"/>
    </source>
</evidence>
<organism evidence="7 8">
    <name type="scientific">Caloramator australicus RC3</name>
    <dbReference type="NCBI Taxonomy" id="857293"/>
    <lineage>
        <taxon>Bacteria</taxon>
        <taxon>Bacillati</taxon>
        <taxon>Bacillota</taxon>
        <taxon>Clostridia</taxon>
        <taxon>Eubacteriales</taxon>
        <taxon>Clostridiaceae</taxon>
        <taxon>Caloramator</taxon>
    </lineage>
</organism>
<comment type="caution">
    <text evidence="7">The sequence shown here is derived from an EMBL/GenBank/DDBJ whole genome shotgun (WGS) entry which is preliminary data.</text>
</comment>
<dbReference type="RefSeq" id="WP_008907889.1">
    <property type="nucleotide sequence ID" value="NZ_CAKP01000022.1"/>
</dbReference>
<dbReference type="GO" id="GO:0044781">
    <property type="term" value="P:bacterial-type flagellum organization"/>
    <property type="evidence" value="ECO:0007669"/>
    <property type="project" value="InterPro"/>
</dbReference>
<dbReference type="AlphaFoldDB" id="I7K4Y7"/>